<dbReference type="AlphaFoldDB" id="A0A699T2U4"/>
<evidence type="ECO:0000313" key="2">
    <source>
        <dbReference type="EMBL" id="GFD03256.1"/>
    </source>
</evidence>
<proteinExistence type="predicted"/>
<accession>A0A699T2U4</accession>
<feature type="compositionally biased region" description="Pro residues" evidence="1">
    <location>
        <begin position="43"/>
        <end position="58"/>
    </location>
</feature>
<reference evidence="2" key="1">
    <citation type="journal article" date="2019" name="Sci. Rep.">
        <title>Draft genome of Tanacetum cinerariifolium, the natural source of mosquito coil.</title>
        <authorList>
            <person name="Yamashiro T."/>
            <person name="Shiraishi A."/>
            <person name="Satake H."/>
            <person name="Nakayama K."/>
        </authorList>
    </citation>
    <scope>NUCLEOTIDE SEQUENCE</scope>
</reference>
<name>A0A699T2U4_TANCI</name>
<protein>
    <submittedName>
        <fullName evidence="2">Uncharacterized protein</fullName>
    </submittedName>
</protein>
<feature type="non-terminal residue" evidence="2">
    <location>
        <position position="1"/>
    </location>
</feature>
<feature type="non-terminal residue" evidence="2">
    <location>
        <position position="132"/>
    </location>
</feature>
<comment type="caution">
    <text evidence="2">The sequence shown here is derived from an EMBL/GenBank/DDBJ whole genome shotgun (WGS) entry which is preliminary data.</text>
</comment>
<feature type="compositionally biased region" description="Basic and acidic residues" evidence="1">
    <location>
        <begin position="21"/>
        <end position="30"/>
    </location>
</feature>
<organism evidence="2">
    <name type="scientific">Tanacetum cinerariifolium</name>
    <name type="common">Dalmatian daisy</name>
    <name type="synonym">Chrysanthemum cinerariifolium</name>
    <dbReference type="NCBI Taxonomy" id="118510"/>
    <lineage>
        <taxon>Eukaryota</taxon>
        <taxon>Viridiplantae</taxon>
        <taxon>Streptophyta</taxon>
        <taxon>Embryophyta</taxon>
        <taxon>Tracheophyta</taxon>
        <taxon>Spermatophyta</taxon>
        <taxon>Magnoliopsida</taxon>
        <taxon>eudicotyledons</taxon>
        <taxon>Gunneridae</taxon>
        <taxon>Pentapetalae</taxon>
        <taxon>asterids</taxon>
        <taxon>campanulids</taxon>
        <taxon>Asterales</taxon>
        <taxon>Asteraceae</taxon>
        <taxon>Asteroideae</taxon>
        <taxon>Anthemideae</taxon>
        <taxon>Anthemidinae</taxon>
        <taxon>Tanacetum</taxon>
    </lineage>
</organism>
<feature type="compositionally biased region" description="Acidic residues" evidence="1">
    <location>
        <begin position="1"/>
        <end position="14"/>
    </location>
</feature>
<dbReference type="EMBL" id="BKCJ011203696">
    <property type="protein sequence ID" value="GFD03256.1"/>
    <property type="molecule type" value="Genomic_DNA"/>
</dbReference>
<gene>
    <name evidence="2" type="ORF">Tci_875225</name>
</gene>
<feature type="region of interest" description="Disordered" evidence="1">
    <location>
        <begin position="1"/>
        <end position="60"/>
    </location>
</feature>
<sequence>DQEIEEEGDADEHVEEVTAGDDAHGDDTAAHGEVPTVTQEPSIPFPTPAIPLSQPPQDIPSTSQAEIYKIDMDHANKVLSVQEDESEPTEVQEVIDVVTTAKLITKVITAASATILTTEPKVPTATLTAAPA</sequence>
<evidence type="ECO:0000256" key="1">
    <source>
        <dbReference type="SAM" id="MobiDB-lite"/>
    </source>
</evidence>